<gene>
    <name evidence="3" type="ORF">SZN_37721</name>
</gene>
<keyword evidence="4" id="KW-1185">Reference proteome</keyword>
<evidence type="ECO:0000259" key="2">
    <source>
        <dbReference type="Pfam" id="PF13600"/>
    </source>
</evidence>
<dbReference type="Pfam" id="PF13600">
    <property type="entry name" value="DUF4140"/>
    <property type="match status" value="1"/>
</dbReference>
<keyword evidence="1" id="KW-0175">Coiled coil</keyword>
<reference evidence="3 4" key="1">
    <citation type="submission" date="2011-08" db="EMBL/GenBank/DDBJ databases">
        <authorList>
            <person name="Lin Y."/>
            <person name="Hao X."/>
            <person name="Johnstone L."/>
            <person name="Miller S.J."/>
            <person name="Wei G."/>
            <person name="Rensing C."/>
        </authorList>
    </citation>
    <scope>NUCLEOTIDE SEQUENCE [LARGE SCALE GENOMIC DNA]</scope>
    <source>
        <strain evidence="3 4">K42</strain>
    </source>
</reference>
<dbReference type="EMBL" id="AGBF01000431">
    <property type="protein sequence ID" value="EGX54486.1"/>
    <property type="molecule type" value="Genomic_DNA"/>
</dbReference>
<protein>
    <recommendedName>
        <fullName evidence="2">DUF4140 domain-containing protein</fullName>
    </recommendedName>
</protein>
<feature type="non-terminal residue" evidence="3">
    <location>
        <position position="243"/>
    </location>
</feature>
<sequence length="243" mass="26534">MPTGTRPIPLPVTAVTCLEDRAHIERTAELDLASGVRRLRLGPIGALAVDRTLHAELLGGQGASVLDARIVRTWTPRPPVPSADDSAPRARVRALEEEQVALGHARDRLDVRVDMLGRLAVDLLRDIAEDAGHGDTDDADEARWTRELDRVDAERDRYGEELRAAEARLADLAGELAEARRVLALAEEGPAELVGHVELTVRAARPCRARLRLTHLTSCALWRPAYRAVLDGDSLTLETDAVV</sequence>
<evidence type="ECO:0000313" key="4">
    <source>
        <dbReference type="Proteomes" id="UP000004217"/>
    </source>
</evidence>
<name>G2GPT0_9ACTN</name>
<comment type="caution">
    <text evidence="3">The sequence shown here is derived from an EMBL/GenBank/DDBJ whole genome shotgun (WGS) entry which is preliminary data.</text>
</comment>
<dbReference type="OrthoDB" id="580912at2"/>
<dbReference type="AlphaFoldDB" id="G2GPT0"/>
<feature type="domain" description="DUF4140" evidence="2">
    <location>
        <begin position="15"/>
        <end position="115"/>
    </location>
</feature>
<dbReference type="InterPro" id="IPR025554">
    <property type="entry name" value="DUF4140"/>
</dbReference>
<accession>G2GPT0</accession>
<feature type="coiled-coil region" evidence="1">
    <location>
        <begin position="148"/>
        <end position="189"/>
    </location>
</feature>
<dbReference type="RefSeq" id="WP_007506489.1">
    <property type="nucleotide sequence ID" value="NZ_AGBF01000431.1"/>
</dbReference>
<proteinExistence type="predicted"/>
<evidence type="ECO:0000313" key="3">
    <source>
        <dbReference type="EMBL" id="EGX54486.1"/>
    </source>
</evidence>
<evidence type="ECO:0000256" key="1">
    <source>
        <dbReference type="SAM" id="Coils"/>
    </source>
</evidence>
<dbReference type="Proteomes" id="UP000004217">
    <property type="component" value="Unassembled WGS sequence"/>
</dbReference>
<organism evidence="3 4">
    <name type="scientific">Streptomyces zinciresistens K42</name>
    <dbReference type="NCBI Taxonomy" id="700597"/>
    <lineage>
        <taxon>Bacteria</taxon>
        <taxon>Bacillati</taxon>
        <taxon>Actinomycetota</taxon>
        <taxon>Actinomycetes</taxon>
        <taxon>Kitasatosporales</taxon>
        <taxon>Streptomycetaceae</taxon>
        <taxon>Streptomyces</taxon>
    </lineage>
</organism>